<dbReference type="AlphaFoldDB" id="A0A975BXK5"/>
<dbReference type="Proteomes" id="UP000663722">
    <property type="component" value="Chromosome"/>
</dbReference>
<dbReference type="EMBL" id="CP061800">
    <property type="protein sequence ID" value="QTA93586.1"/>
    <property type="molecule type" value="Genomic_DNA"/>
</dbReference>
<gene>
    <name evidence="1" type="ORF">dnm_096890</name>
</gene>
<sequence>MTGYYRVTELSFREESESISCKIFPFTDIQFFDERKSRVLRNPAFFYELT</sequence>
<keyword evidence="2" id="KW-1185">Reference proteome</keyword>
<reference evidence="1" key="1">
    <citation type="journal article" date="2021" name="Microb. Physiol.">
        <title>Proteogenomic Insights into the Physiology of Marine, Sulfate-Reducing, Filamentous Desulfonema limicola and Desulfonema magnum.</title>
        <authorList>
            <person name="Schnaars V."/>
            <person name="Wohlbrand L."/>
            <person name="Scheve S."/>
            <person name="Hinrichs C."/>
            <person name="Reinhardt R."/>
            <person name="Rabus R."/>
        </authorList>
    </citation>
    <scope>NUCLEOTIDE SEQUENCE</scope>
    <source>
        <strain evidence="1">4be13</strain>
    </source>
</reference>
<protein>
    <submittedName>
        <fullName evidence="1">Uncharacterized protein</fullName>
    </submittedName>
</protein>
<accession>A0A975BXK5</accession>
<proteinExistence type="predicted"/>
<name>A0A975BXK5_9BACT</name>
<dbReference type="KEGG" id="dmm:dnm_096890"/>
<evidence type="ECO:0000313" key="2">
    <source>
        <dbReference type="Proteomes" id="UP000663722"/>
    </source>
</evidence>
<evidence type="ECO:0000313" key="1">
    <source>
        <dbReference type="EMBL" id="QTA93586.1"/>
    </source>
</evidence>
<organism evidence="1 2">
    <name type="scientific">Desulfonema magnum</name>
    <dbReference type="NCBI Taxonomy" id="45655"/>
    <lineage>
        <taxon>Bacteria</taxon>
        <taxon>Pseudomonadati</taxon>
        <taxon>Thermodesulfobacteriota</taxon>
        <taxon>Desulfobacteria</taxon>
        <taxon>Desulfobacterales</taxon>
        <taxon>Desulfococcaceae</taxon>
        <taxon>Desulfonema</taxon>
    </lineage>
</organism>